<evidence type="ECO:0000313" key="2">
    <source>
        <dbReference type="Proteomes" id="UP000240883"/>
    </source>
</evidence>
<dbReference type="Proteomes" id="UP000240883">
    <property type="component" value="Unassembled WGS sequence"/>
</dbReference>
<keyword evidence="2" id="KW-1185">Reference proteome</keyword>
<name>A0A2T2NRG7_CORCC</name>
<dbReference type="AlphaFoldDB" id="A0A2T2NRG7"/>
<protein>
    <submittedName>
        <fullName evidence="1">Uncharacterized protein</fullName>
    </submittedName>
</protein>
<proteinExistence type="predicted"/>
<organism evidence="1 2">
    <name type="scientific">Corynespora cassiicola Philippines</name>
    <dbReference type="NCBI Taxonomy" id="1448308"/>
    <lineage>
        <taxon>Eukaryota</taxon>
        <taxon>Fungi</taxon>
        <taxon>Dikarya</taxon>
        <taxon>Ascomycota</taxon>
        <taxon>Pezizomycotina</taxon>
        <taxon>Dothideomycetes</taxon>
        <taxon>Pleosporomycetidae</taxon>
        <taxon>Pleosporales</taxon>
        <taxon>Corynesporascaceae</taxon>
        <taxon>Corynespora</taxon>
    </lineage>
</organism>
<reference evidence="1 2" key="1">
    <citation type="journal article" date="2018" name="Front. Microbiol.">
        <title>Genome-Wide Analysis of Corynespora cassiicola Leaf Fall Disease Putative Effectors.</title>
        <authorList>
            <person name="Lopez D."/>
            <person name="Ribeiro S."/>
            <person name="Label P."/>
            <person name="Fumanal B."/>
            <person name="Venisse J.S."/>
            <person name="Kohler A."/>
            <person name="de Oliveira R.R."/>
            <person name="Labutti K."/>
            <person name="Lipzen A."/>
            <person name="Lail K."/>
            <person name="Bauer D."/>
            <person name="Ohm R.A."/>
            <person name="Barry K.W."/>
            <person name="Spatafora J."/>
            <person name="Grigoriev I.V."/>
            <person name="Martin F.M."/>
            <person name="Pujade-Renaud V."/>
        </authorList>
    </citation>
    <scope>NUCLEOTIDE SEQUENCE [LARGE SCALE GENOMIC DNA]</scope>
    <source>
        <strain evidence="1 2">Philippines</strain>
    </source>
</reference>
<dbReference type="EMBL" id="KZ678134">
    <property type="protein sequence ID" value="PSN67993.1"/>
    <property type="molecule type" value="Genomic_DNA"/>
</dbReference>
<accession>A0A2T2NRG7</accession>
<evidence type="ECO:0000313" key="1">
    <source>
        <dbReference type="EMBL" id="PSN67993.1"/>
    </source>
</evidence>
<gene>
    <name evidence="1" type="ORF">BS50DRAFT_354421</name>
</gene>
<sequence length="167" mass="18836">MSATWIVMSQSVVSSTGSTPFQGPSPPYHTRYVPSYLSHYFPSSPSNHSHCFPTSSILHFLSIFNPLLISFALKRITTSAPNGGNVRRHFFHNTRAHFPLCKRLQEGCAVLGYSLSHLWIWLFFIHPPGFFGFLSCPHRTTGFGGFGLGKTFLEYWNEPGVHWNGPF</sequence>